<sequence length="139" mass="16097">MSRVTKRHGGDTWSMDWYTWGGKGKLNERPPRIDLFPQELVEKLNRMWTINLGVIEWKEVFKGIWAKFLDPKVSVLLWRIAHTGQFGLKVQGCSGGPHMGFVADVVRSGTPYNIHSYFVRRMNPLLLCYLVFLISLVFL</sequence>
<gene>
    <name evidence="1" type="ORF">O6H91_11G089200</name>
</gene>
<dbReference type="EMBL" id="CM055102">
    <property type="protein sequence ID" value="KAJ7539365.1"/>
    <property type="molecule type" value="Genomic_DNA"/>
</dbReference>
<accession>A0ACC2CBM8</accession>
<protein>
    <submittedName>
        <fullName evidence="1">Uncharacterized protein</fullName>
    </submittedName>
</protein>
<comment type="caution">
    <text evidence="1">The sequence shown here is derived from an EMBL/GenBank/DDBJ whole genome shotgun (WGS) entry which is preliminary data.</text>
</comment>
<evidence type="ECO:0000313" key="2">
    <source>
        <dbReference type="Proteomes" id="UP001162992"/>
    </source>
</evidence>
<reference evidence="2" key="1">
    <citation type="journal article" date="2024" name="Proc. Natl. Acad. Sci. U.S.A.">
        <title>Extraordinary preservation of gene collinearity over three hundred million years revealed in homosporous lycophytes.</title>
        <authorList>
            <person name="Li C."/>
            <person name="Wickell D."/>
            <person name="Kuo L.Y."/>
            <person name="Chen X."/>
            <person name="Nie B."/>
            <person name="Liao X."/>
            <person name="Peng D."/>
            <person name="Ji J."/>
            <person name="Jenkins J."/>
            <person name="Williams M."/>
            <person name="Shu S."/>
            <person name="Plott C."/>
            <person name="Barry K."/>
            <person name="Rajasekar S."/>
            <person name="Grimwood J."/>
            <person name="Han X."/>
            <person name="Sun S."/>
            <person name="Hou Z."/>
            <person name="He W."/>
            <person name="Dai G."/>
            <person name="Sun C."/>
            <person name="Schmutz J."/>
            <person name="Leebens-Mack J.H."/>
            <person name="Li F.W."/>
            <person name="Wang L."/>
        </authorList>
    </citation>
    <scope>NUCLEOTIDE SEQUENCE [LARGE SCALE GENOMIC DNA]</scope>
    <source>
        <strain evidence="2">cv. PW_Plant_1</strain>
    </source>
</reference>
<dbReference type="Proteomes" id="UP001162992">
    <property type="component" value="Chromosome 11"/>
</dbReference>
<keyword evidence="2" id="KW-1185">Reference proteome</keyword>
<proteinExistence type="predicted"/>
<evidence type="ECO:0000313" key="1">
    <source>
        <dbReference type="EMBL" id="KAJ7539365.1"/>
    </source>
</evidence>
<name>A0ACC2CBM8_DIPCM</name>
<organism evidence="1 2">
    <name type="scientific">Diphasiastrum complanatum</name>
    <name type="common">Issler's clubmoss</name>
    <name type="synonym">Lycopodium complanatum</name>
    <dbReference type="NCBI Taxonomy" id="34168"/>
    <lineage>
        <taxon>Eukaryota</taxon>
        <taxon>Viridiplantae</taxon>
        <taxon>Streptophyta</taxon>
        <taxon>Embryophyta</taxon>
        <taxon>Tracheophyta</taxon>
        <taxon>Lycopodiopsida</taxon>
        <taxon>Lycopodiales</taxon>
        <taxon>Lycopodiaceae</taxon>
        <taxon>Lycopodioideae</taxon>
        <taxon>Diphasiastrum</taxon>
    </lineage>
</organism>